<dbReference type="InterPro" id="IPR022781">
    <property type="entry name" value="Flagellar_biosynth_FliO"/>
</dbReference>
<evidence type="ECO:0000256" key="1">
    <source>
        <dbReference type="ARBA" id="ARBA00022475"/>
    </source>
</evidence>
<evidence type="ECO:0000256" key="6">
    <source>
        <dbReference type="SAM" id="SignalP"/>
    </source>
</evidence>
<keyword evidence="1 5" id="KW-1003">Cell membrane</keyword>
<feature type="transmembrane region" description="Helical" evidence="5">
    <location>
        <begin position="76"/>
        <end position="95"/>
    </location>
</feature>
<comment type="subcellular location">
    <subcellularLocation>
        <location evidence="5">Cell membrane</location>
    </subcellularLocation>
    <subcellularLocation>
        <location evidence="5">Bacterial flagellum basal body</location>
    </subcellularLocation>
</comment>
<comment type="caution">
    <text evidence="7">The sequence shown here is derived from an EMBL/GenBank/DDBJ whole genome shotgun (WGS) entry which is preliminary data.</text>
</comment>
<evidence type="ECO:0000256" key="3">
    <source>
        <dbReference type="ARBA" id="ARBA00022989"/>
    </source>
</evidence>
<evidence type="ECO:0000256" key="2">
    <source>
        <dbReference type="ARBA" id="ARBA00022692"/>
    </source>
</evidence>
<keyword evidence="2 5" id="KW-0812">Transmembrane</keyword>
<dbReference type="EMBL" id="JBCITK010000001">
    <property type="protein sequence ID" value="MEN0643823.1"/>
    <property type="molecule type" value="Genomic_DNA"/>
</dbReference>
<keyword evidence="8" id="KW-1185">Reference proteome</keyword>
<dbReference type="Proteomes" id="UP001418796">
    <property type="component" value="Unassembled WGS sequence"/>
</dbReference>
<accession>A0ABU9VIV4</accession>
<keyword evidence="3 5" id="KW-1133">Transmembrane helix</keyword>
<dbReference type="RefSeq" id="WP_343132104.1">
    <property type="nucleotide sequence ID" value="NZ_JBCITK010000001.1"/>
</dbReference>
<evidence type="ECO:0000313" key="8">
    <source>
        <dbReference type="Proteomes" id="UP001418796"/>
    </source>
</evidence>
<evidence type="ECO:0000256" key="5">
    <source>
        <dbReference type="RuleBase" id="RU362064"/>
    </source>
</evidence>
<feature type="chain" id="PRO_5046081618" description="Flagellar protein" evidence="6">
    <location>
        <begin position="31"/>
        <end position="228"/>
    </location>
</feature>
<reference evidence="7 8" key="1">
    <citation type="submission" date="2024-03" db="EMBL/GenBank/DDBJ databases">
        <title>Bacilli Hybrid Assemblies.</title>
        <authorList>
            <person name="Kovac J."/>
        </authorList>
    </citation>
    <scope>NUCLEOTIDE SEQUENCE [LARGE SCALE GENOMIC DNA]</scope>
    <source>
        <strain evidence="7 8">FSL R7-0666</strain>
    </source>
</reference>
<keyword evidence="6" id="KW-0732">Signal</keyword>
<comment type="similarity">
    <text evidence="5">Belongs to the FliO/MopB family.</text>
</comment>
<keyword evidence="7" id="KW-0969">Cilium</keyword>
<name>A0ABU9VIV4_9BACI</name>
<sequence length="228" mass="25126">MRLTRHLRNLLPLVLLVVSIMLSPAHVAEAADCNGMVDDSFKEECDSASLGETGTTDDAQVPAGVPGNGFLTVLKLIGSLALIIALMYGLVRFLGKRTKTFRQSQVLENIGGMPLGPNRSIQLIKVGDRVLVVGVGESIQLLKEIDSEQELDELKRLQEEQDQANLQVPAQKAFDWIKSRVTRSKNQSETQSAAAKTPTAFQDLFQEKLQEASKSQVELEKVMKERQP</sequence>
<evidence type="ECO:0000313" key="7">
    <source>
        <dbReference type="EMBL" id="MEN0643823.1"/>
    </source>
</evidence>
<keyword evidence="7" id="KW-0966">Cell projection</keyword>
<feature type="signal peptide" evidence="6">
    <location>
        <begin position="1"/>
        <end position="30"/>
    </location>
</feature>
<dbReference type="Pfam" id="PF04347">
    <property type="entry name" value="FliO"/>
    <property type="match status" value="1"/>
</dbReference>
<organism evidence="7 8">
    <name type="scientific">Alkalicoccobacillus gibsonii</name>
    <dbReference type="NCBI Taxonomy" id="79881"/>
    <lineage>
        <taxon>Bacteria</taxon>
        <taxon>Bacillati</taxon>
        <taxon>Bacillota</taxon>
        <taxon>Bacilli</taxon>
        <taxon>Bacillales</taxon>
        <taxon>Bacillaceae</taxon>
        <taxon>Alkalicoccobacillus</taxon>
    </lineage>
</organism>
<proteinExistence type="inferred from homology"/>
<protein>
    <recommendedName>
        <fullName evidence="5">Flagellar protein</fullName>
    </recommendedName>
</protein>
<evidence type="ECO:0000256" key="4">
    <source>
        <dbReference type="ARBA" id="ARBA00023136"/>
    </source>
</evidence>
<keyword evidence="7" id="KW-0282">Flagellum</keyword>
<dbReference type="NCBIfam" id="TIGR03500">
    <property type="entry name" value="FliO_TIGR"/>
    <property type="match status" value="1"/>
</dbReference>
<gene>
    <name evidence="7" type="primary">fliO</name>
    <name evidence="7" type="ORF">MKY91_11745</name>
</gene>
<keyword evidence="4 5" id="KW-0472">Membrane</keyword>
<keyword evidence="5" id="KW-0975">Bacterial flagellum</keyword>